<protein>
    <submittedName>
        <fullName evidence="3">Uncharacterized protein</fullName>
    </submittedName>
</protein>
<accession>A0A915EHP2</accession>
<reference evidence="3" key="1">
    <citation type="submission" date="2022-11" db="UniProtKB">
        <authorList>
            <consortium name="WormBaseParasite"/>
        </authorList>
    </citation>
    <scope>IDENTIFICATION</scope>
</reference>
<keyword evidence="2" id="KW-1185">Reference proteome</keyword>
<sequence>MAKLTEPEESENTRALDELREKNEEIALQRDRIKHLEQKQGIEFSRSQTEIAELRRKLESYEDIARRIVIFARNFSPQPLESSRSSFSAADDEYGSSKDIFVKEAIHFYIHYERSNRCASRISRISEGKIMQEKMFDYRTSVDVAFQILKTKIVEMENQLQHKMSDFQRLKTESGLNKQELQEANFKLHDLQRTIRNLEEVLQDQLKTGQSHLEEEKQQHKKKESIWKDEILTMENDLDEYRRRIEQLGIEKDNITSEKEILKSQFNSLEQRYSTIQQKSSENETTIREYQELIIVYKKSCPNAKPTPIDCSGRNDFQVESAEQEREQIRRELLDVRSKLTAATIKINNLKSVVNDLSSEKKVSLERIEVFEKGQRDSSLTNREKTKQLSNCKASDFL</sequence>
<dbReference type="Proteomes" id="UP000887574">
    <property type="component" value="Unplaced"/>
</dbReference>
<feature type="coiled-coil region" evidence="1">
    <location>
        <begin position="12"/>
        <end position="64"/>
    </location>
</feature>
<evidence type="ECO:0000313" key="2">
    <source>
        <dbReference type="Proteomes" id="UP000887574"/>
    </source>
</evidence>
<evidence type="ECO:0000313" key="3">
    <source>
        <dbReference type="WBParaSite" id="jg6137"/>
    </source>
</evidence>
<keyword evidence="1" id="KW-0175">Coiled coil</keyword>
<dbReference type="AlphaFoldDB" id="A0A915EHP2"/>
<organism evidence="2 3">
    <name type="scientific">Ditylenchus dipsaci</name>
    <dbReference type="NCBI Taxonomy" id="166011"/>
    <lineage>
        <taxon>Eukaryota</taxon>
        <taxon>Metazoa</taxon>
        <taxon>Ecdysozoa</taxon>
        <taxon>Nematoda</taxon>
        <taxon>Chromadorea</taxon>
        <taxon>Rhabditida</taxon>
        <taxon>Tylenchina</taxon>
        <taxon>Tylenchomorpha</taxon>
        <taxon>Sphaerularioidea</taxon>
        <taxon>Anguinidae</taxon>
        <taxon>Anguininae</taxon>
        <taxon>Ditylenchus</taxon>
    </lineage>
</organism>
<feature type="coiled-coil region" evidence="1">
    <location>
        <begin position="153"/>
        <end position="279"/>
    </location>
</feature>
<dbReference type="WBParaSite" id="jg6137">
    <property type="protein sequence ID" value="jg6137"/>
    <property type="gene ID" value="jg6137"/>
</dbReference>
<proteinExistence type="predicted"/>
<name>A0A915EHP2_9BILA</name>
<evidence type="ECO:0000256" key="1">
    <source>
        <dbReference type="SAM" id="Coils"/>
    </source>
</evidence>